<keyword evidence="4" id="KW-0378">Hydrolase</keyword>
<reference evidence="11 12" key="1">
    <citation type="submission" date="2023-10" db="EMBL/GenBank/DDBJ databases">
        <title>Y20.</title>
        <authorList>
            <person name="Zhang G."/>
            <person name="Ding Y."/>
        </authorList>
    </citation>
    <scope>NUCLEOTIDE SEQUENCE [LARGE SCALE GENOMIC DNA]</scope>
    <source>
        <strain evidence="11 12">Y20</strain>
    </source>
</reference>
<dbReference type="SUPFAM" id="SSF53187">
    <property type="entry name" value="Zn-dependent exopeptidases"/>
    <property type="match status" value="1"/>
</dbReference>
<dbReference type="GO" id="GO:0070006">
    <property type="term" value="F:metalloaminopeptidase activity"/>
    <property type="evidence" value="ECO:0007669"/>
    <property type="project" value="InterPro"/>
</dbReference>
<keyword evidence="3" id="KW-0645">Protease</keyword>
<organism evidence="11 12">
    <name type="scientific">Microbacterium limosum</name>
    <dbReference type="NCBI Taxonomy" id="3079935"/>
    <lineage>
        <taxon>Bacteria</taxon>
        <taxon>Bacillati</taxon>
        <taxon>Actinomycetota</taxon>
        <taxon>Actinomycetes</taxon>
        <taxon>Micrococcales</taxon>
        <taxon>Microbacteriaceae</taxon>
        <taxon>Microbacterium</taxon>
    </lineage>
</organism>
<dbReference type="GO" id="GO:0006508">
    <property type="term" value="P:proteolysis"/>
    <property type="evidence" value="ECO:0007669"/>
    <property type="project" value="UniProtKB-KW"/>
</dbReference>
<evidence type="ECO:0000256" key="2">
    <source>
        <dbReference type="ARBA" id="ARBA00022438"/>
    </source>
</evidence>
<name>A0AAU0MGN8_9MICO</name>
<comment type="similarity">
    <text evidence="1">Belongs to the peptidase M17 family.</text>
</comment>
<proteinExistence type="inferred from homology"/>
<gene>
    <name evidence="11" type="ORF">RYJ27_12070</name>
</gene>
<dbReference type="KEGG" id="mliy:RYJ27_12070"/>
<dbReference type="RefSeq" id="WP_330170545.1">
    <property type="nucleotide sequence ID" value="NZ_CP137080.1"/>
</dbReference>
<evidence type="ECO:0000256" key="4">
    <source>
        <dbReference type="ARBA" id="ARBA00022801"/>
    </source>
</evidence>
<dbReference type="EMBL" id="CP137080">
    <property type="protein sequence ID" value="WOQ69421.1"/>
    <property type="molecule type" value="Genomic_DNA"/>
</dbReference>
<keyword evidence="2 11" id="KW-0031">Aminopeptidase</keyword>
<sequence>MSTVVVRAIYADDVDAESFDARRVDGFTGQLGQTRIEQSGDVVVGLTGAGARAASSPERLARAAAAIARRVSTACAVTEPTDPVALEVDVDSFSPSGDEDAIAAIAEGIARGGYRFRMTGETTFVSRSLPAGASGSFAEAWERGARAAEAVRHARDLVNLPPSALTPAELARRARDLLEPLGVRVIVREAAELADGGYGGIVAIGRGSAHPPLLLELATGDGAPECVFVAKGVTYDSGGLSLKPADALMDMKSDMAGAAAVIAAFSLLPAIAPGRSFSAVIPVVENMPGAHAVRPGDVVRLRDGSTLEILDTDFEGRVILADALARAAEMRPQAIVDFATLTYAARNALGDDFAALVSTDDALASRLSAAGERTGDRVWRLPLQTGLHAQIASDIADYKNFPGVPRARVSTAALLLSRFVAQIPWAHVDMAGPAFRHVADAEGAAGGTGYGVALIAEMVRSS</sequence>
<evidence type="ECO:0000259" key="10">
    <source>
        <dbReference type="Pfam" id="PF02789"/>
    </source>
</evidence>
<evidence type="ECO:0000256" key="1">
    <source>
        <dbReference type="ARBA" id="ARBA00009528"/>
    </source>
</evidence>
<evidence type="ECO:0000256" key="7">
    <source>
        <dbReference type="ARBA" id="ARBA00050021"/>
    </source>
</evidence>
<evidence type="ECO:0000256" key="6">
    <source>
        <dbReference type="ARBA" id="ARBA00049972"/>
    </source>
</evidence>
<dbReference type="AlphaFoldDB" id="A0AAU0MGN8"/>
<dbReference type="InterPro" id="IPR011356">
    <property type="entry name" value="Leucine_aapep/pepB"/>
</dbReference>
<dbReference type="PANTHER" id="PTHR11963">
    <property type="entry name" value="LEUCINE AMINOPEPTIDASE-RELATED"/>
    <property type="match status" value="1"/>
</dbReference>
<evidence type="ECO:0000256" key="8">
    <source>
        <dbReference type="ARBA" id="ARBA00050061"/>
    </source>
</evidence>
<evidence type="ECO:0000313" key="11">
    <source>
        <dbReference type="EMBL" id="WOQ69421.1"/>
    </source>
</evidence>
<evidence type="ECO:0000256" key="5">
    <source>
        <dbReference type="ARBA" id="ARBA00033172"/>
    </source>
</evidence>
<dbReference type="InterPro" id="IPR000819">
    <property type="entry name" value="Peptidase_M17_C"/>
</dbReference>
<dbReference type="PANTHER" id="PTHR11963:SF20">
    <property type="entry name" value="PEPTIDASE B"/>
    <property type="match status" value="1"/>
</dbReference>
<evidence type="ECO:0000313" key="12">
    <source>
        <dbReference type="Proteomes" id="UP001329313"/>
    </source>
</evidence>
<dbReference type="InterPro" id="IPR008283">
    <property type="entry name" value="Peptidase_M17_N"/>
</dbReference>
<feature type="domain" description="Cytosol aminopeptidase" evidence="9">
    <location>
        <begin position="153"/>
        <end position="455"/>
    </location>
</feature>
<dbReference type="Gene3D" id="3.40.630.10">
    <property type="entry name" value="Zn peptidases"/>
    <property type="match status" value="1"/>
</dbReference>
<dbReference type="CDD" id="cd00433">
    <property type="entry name" value="Peptidase_M17"/>
    <property type="match status" value="1"/>
</dbReference>
<dbReference type="Pfam" id="PF02789">
    <property type="entry name" value="Peptidase_M17_N"/>
    <property type="match status" value="1"/>
</dbReference>
<comment type="function">
    <text evidence="6">Presumably involved in the processing and regular turnover of intracellular proteins. Catalyzes the removal of unsubstituted N-terminal amino acids from various peptides.</text>
</comment>
<dbReference type="GO" id="GO:0030145">
    <property type="term" value="F:manganese ion binding"/>
    <property type="evidence" value="ECO:0007669"/>
    <property type="project" value="InterPro"/>
</dbReference>
<dbReference type="InterPro" id="IPR043472">
    <property type="entry name" value="Macro_dom-like"/>
</dbReference>
<accession>A0AAU0MGN8</accession>
<dbReference type="Proteomes" id="UP001329313">
    <property type="component" value="Chromosome"/>
</dbReference>
<feature type="domain" description="Peptidase M17 leucyl aminopeptidase N-terminal" evidence="10">
    <location>
        <begin position="26"/>
        <end position="116"/>
    </location>
</feature>
<dbReference type="PRINTS" id="PR00481">
    <property type="entry name" value="LAMNOPPTDASE"/>
</dbReference>
<evidence type="ECO:0000259" key="9">
    <source>
        <dbReference type="Pfam" id="PF00883"/>
    </source>
</evidence>
<dbReference type="Pfam" id="PF00883">
    <property type="entry name" value="Peptidase_M17"/>
    <property type="match status" value="1"/>
</dbReference>
<keyword evidence="12" id="KW-1185">Reference proteome</keyword>
<protein>
    <recommendedName>
        <fullName evidence="7">Probable cytosol aminopeptidase</fullName>
    </recommendedName>
    <alternativeName>
        <fullName evidence="8">Leucine aminopeptidase</fullName>
    </alternativeName>
    <alternativeName>
        <fullName evidence="5">Leucyl aminopeptidase</fullName>
    </alternativeName>
</protein>
<dbReference type="Gene3D" id="3.40.220.10">
    <property type="entry name" value="Leucine Aminopeptidase, subunit E, domain 1"/>
    <property type="match status" value="1"/>
</dbReference>
<dbReference type="GO" id="GO:0005737">
    <property type="term" value="C:cytoplasm"/>
    <property type="evidence" value="ECO:0007669"/>
    <property type="project" value="InterPro"/>
</dbReference>
<evidence type="ECO:0000256" key="3">
    <source>
        <dbReference type="ARBA" id="ARBA00022670"/>
    </source>
</evidence>